<feature type="region of interest" description="Disordered" evidence="1">
    <location>
        <begin position="153"/>
        <end position="226"/>
    </location>
</feature>
<evidence type="ECO:0000313" key="3">
    <source>
        <dbReference type="EMBL" id="MBU3064378.1"/>
    </source>
</evidence>
<dbReference type="InterPro" id="IPR005543">
    <property type="entry name" value="PASTA_dom"/>
</dbReference>
<accession>A0ABS6B578</accession>
<protein>
    <submittedName>
        <fullName evidence="3">PASTA domain-containing protein</fullName>
    </submittedName>
</protein>
<reference evidence="3 4" key="1">
    <citation type="submission" date="2021-06" db="EMBL/GenBank/DDBJ databases">
        <title>Actinomycetes sequencing.</title>
        <authorList>
            <person name="Shan Q."/>
        </authorList>
    </citation>
    <scope>NUCLEOTIDE SEQUENCE [LARGE SCALE GENOMIC DNA]</scope>
    <source>
        <strain evidence="3 4">NEAU-G5</strain>
    </source>
</reference>
<dbReference type="RefSeq" id="WP_215919495.1">
    <property type="nucleotide sequence ID" value="NZ_JAHKNI010000007.1"/>
</dbReference>
<feature type="region of interest" description="Disordered" evidence="1">
    <location>
        <begin position="82"/>
        <end position="107"/>
    </location>
</feature>
<feature type="compositionally biased region" description="Basic and acidic residues" evidence="1">
    <location>
        <begin position="82"/>
        <end position="92"/>
    </location>
</feature>
<dbReference type="Gene3D" id="3.30.10.20">
    <property type="match status" value="1"/>
</dbReference>
<keyword evidence="4" id="KW-1185">Reference proteome</keyword>
<dbReference type="Proteomes" id="UP000733379">
    <property type="component" value="Unassembled WGS sequence"/>
</dbReference>
<evidence type="ECO:0000259" key="2">
    <source>
        <dbReference type="Pfam" id="PF03793"/>
    </source>
</evidence>
<dbReference type="CDD" id="cd06577">
    <property type="entry name" value="PASTA_pknB"/>
    <property type="match status" value="1"/>
</dbReference>
<feature type="compositionally biased region" description="Basic and acidic residues" evidence="1">
    <location>
        <begin position="193"/>
        <end position="206"/>
    </location>
</feature>
<sequence length="226" mass="24682">MSKSESHDEGAAAWRRLTTRRGKPRTGDDALTALSDIGAVRRLLDQQELDAVRIARRESKSWAEIATYLGVTRQSAWERWRDLDEQPERTGRQAESPSAAGEVDIDIEGDTVSDVVSAVMRERRRRSTAQVPGVLGLEYEKAREVLAHNALTAISGDPGTPLPGPGESGWIVTDQSPEGGARVPAGSPVRLWLRRDGGSGVREPRHPFPPLRSIPELPEPSGRTAD</sequence>
<dbReference type="EMBL" id="JAHKNI010000007">
    <property type="protein sequence ID" value="MBU3064378.1"/>
    <property type="molecule type" value="Genomic_DNA"/>
</dbReference>
<proteinExistence type="predicted"/>
<evidence type="ECO:0000313" key="4">
    <source>
        <dbReference type="Proteomes" id="UP000733379"/>
    </source>
</evidence>
<feature type="region of interest" description="Disordered" evidence="1">
    <location>
        <begin position="1"/>
        <end position="29"/>
    </location>
</feature>
<organism evidence="3 4">
    <name type="scientific">Nocardia albiluteola</name>
    <dbReference type="NCBI Taxonomy" id="2842303"/>
    <lineage>
        <taxon>Bacteria</taxon>
        <taxon>Bacillati</taxon>
        <taxon>Actinomycetota</taxon>
        <taxon>Actinomycetes</taxon>
        <taxon>Mycobacteriales</taxon>
        <taxon>Nocardiaceae</taxon>
        <taxon>Nocardia</taxon>
    </lineage>
</organism>
<evidence type="ECO:0000256" key="1">
    <source>
        <dbReference type="SAM" id="MobiDB-lite"/>
    </source>
</evidence>
<dbReference type="Pfam" id="PF03793">
    <property type="entry name" value="PASTA"/>
    <property type="match status" value="1"/>
</dbReference>
<comment type="caution">
    <text evidence="3">The sequence shown here is derived from an EMBL/GenBank/DDBJ whole genome shotgun (WGS) entry which is preliminary data.</text>
</comment>
<feature type="compositionally biased region" description="Basic and acidic residues" evidence="1">
    <location>
        <begin position="1"/>
        <end position="10"/>
    </location>
</feature>
<feature type="domain" description="PASTA" evidence="2">
    <location>
        <begin position="130"/>
        <end position="193"/>
    </location>
</feature>
<gene>
    <name evidence="3" type="ORF">KO481_22950</name>
</gene>
<name>A0ABS6B578_9NOCA</name>